<dbReference type="InterPro" id="IPR029068">
    <property type="entry name" value="Glyas_Bleomycin-R_OHBP_Dase"/>
</dbReference>
<dbReference type="InterPro" id="IPR004360">
    <property type="entry name" value="Glyas_Fos-R_dOase_dom"/>
</dbReference>
<gene>
    <name evidence="2" type="ORF">SAMN05443668_12027</name>
</gene>
<dbReference type="InterPro" id="IPR037523">
    <property type="entry name" value="VOC_core"/>
</dbReference>
<evidence type="ECO:0000259" key="1">
    <source>
        <dbReference type="PROSITE" id="PS51819"/>
    </source>
</evidence>
<dbReference type="GO" id="GO:0051213">
    <property type="term" value="F:dioxygenase activity"/>
    <property type="evidence" value="ECO:0007669"/>
    <property type="project" value="UniProtKB-KW"/>
</dbReference>
<dbReference type="Pfam" id="PF00903">
    <property type="entry name" value="Glyoxalase"/>
    <property type="match status" value="1"/>
</dbReference>
<dbReference type="Gene3D" id="3.10.180.10">
    <property type="entry name" value="2,3-Dihydroxybiphenyl 1,2-Dioxygenase, domain 1"/>
    <property type="match status" value="1"/>
</dbReference>
<keyword evidence="2" id="KW-0223">Dioxygenase</keyword>
<dbReference type="OrthoDB" id="485032at2"/>
<accession>A0A1M7RLL6</accession>
<reference evidence="2 3" key="1">
    <citation type="submission" date="2016-11" db="EMBL/GenBank/DDBJ databases">
        <authorList>
            <person name="Jaros S."/>
            <person name="Januszkiewicz K."/>
            <person name="Wedrychowicz H."/>
        </authorList>
    </citation>
    <scope>NUCLEOTIDE SEQUENCE [LARGE SCALE GENOMIC DNA]</scope>
    <source>
        <strain evidence="2 3">DSM 46144</strain>
    </source>
</reference>
<protein>
    <submittedName>
        <fullName evidence="2">Catechol 2,3-dioxygenase</fullName>
    </submittedName>
</protein>
<dbReference type="AlphaFoldDB" id="A0A1M7RLL6"/>
<dbReference type="PROSITE" id="PS51819">
    <property type="entry name" value="VOC"/>
    <property type="match status" value="1"/>
</dbReference>
<dbReference type="RefSeq" id="WP_073264610.1">
    <property type="nucleotide sequence ID" value="NZ_FRCS01000020.1"/>
</dbReference>
<dbReference type="EMBL" id="FRCS01000020">
    <property type="protein sequence ID" value="SHN47071.1"/>
    <property type="molecule type" value="Genomic_DNA"/>
</dbReference>
<keyword evidence="3" id="KW-1185">Reference proteome</keyword>
<feature type="domain" description="VOC" evidence="1">
    <location>
        <begin position="4"/>
        <end position="125"/>
    </location>
</feature>
<organism evidence="2 3">
    <name type="scientific">Cryptosporangium aurantiacum</name>
    <dbReference type="NCBI Taxonomy" id="134849"/>
    <lineage>
        <taxon>Bacteria</taxon>
        <taxon>Bacillati</taxon>
        <taxon>Actinomycetota</taxon>
        <taxon>Actinomycetes</taxon>
        <taxon>Cryptosporangiales</taxon>
        <taxon>Cryptosporangiaceae</taxon>
        <taxon>Cryptosporangium</taxon>
    </lineage>
</organism>
<dbReference type="Proteomes" id="UP000184440">
    <property type="component" value="Unassembled WGS sequence"/>
</dbReference>
<keyword evidence="2" id="KW-0560">Oxidoreductase</keyword>
<evidence type="ECO:0000313" key="2">
    <source>
        <dbReference type="EMBL" id="SHN47071.1"/>
    </source>
</evidence>
<dbReference type="SUPFAM" id="SSF54593">
    <property type="entry name" value="Glyoxalase/Bleomycin resistance protein/Dihydroxybiphenyl dioxygenase"/>
    <property type="match status" value="1"/>
</dbReference>
<evidence type="ECO:0000313" key="3">
    <source>
        <dbReference type="Proteomes" id="UP000184440"/>
    </source>
</evidence>
<sequence>MEGALEVVVLPVRDIEASKRFYAEQLGFTVDIDEPGFVQLTPVGSGCSVQVKPLAERQEFGVRPTLLLVVADVDAARAELAGRGVAVSPVSHYESTGVVEGRGGRWNSFVFFDDPDGYPWAIQERPAE</sequence>
<name>A0A1M7RLL6_9ACTN</name>
<proteinExistence type="predicted"/>
<dbReference type="STRING" id="134849.SAMN05443668_12027"/>